<dbReference type="SMART" id="SM00796">
    <property type="entry name" value="AHS1"/>
    <property type="match status" value="1"/>
</dbReference>
<dbReference type="EC" id="3.5.2.9" evidence="5"/>
<evidence type="ECO:0000256" key="1">
    <source>
        <dbReference type="ARBA" id="ARBA00022741"/>
    </source>
</evidence>
<keyword evidence="1" id="KW-0547">Nucleotide-binding</keyword>
<dbReference type="PANTHER" id="PTHR34698:SF2">
    <property type="entry name" value="5-OXOPROLINASE SUBUNIT B"/>
    <property type="match status" value="1"/>
</dbReference>
<feature type="domain" description="Carboxyltransferase" evidence="4">
    <location>
        <begin position="4"/>
        <end position="203"/>
    </location>
</feature>
<name>A0ABW8UJ18_9LACO</name>
<dbReference type="EMBL" id="JBGQPK010000045">
    <property type="protein sequence ID" value="MFL2029884.1"/>
    <property type="molecule type" value="Genomic_DNA"/>
</dbReference>
<evidence type="ECO:0000259" key="4">
    <source>
        <dbReference type="SMART" id="SM00796"/>
    </source>
</evidence>
<dbReference type="PANTHER" id="PTHR34698">
    <property type="entry name" value="5-OXOPROLINASE SUBUNIT B"/>
    <property type="match status" value="1"/>
</dbReference>
<keyword evidence="6" id="KW-1185">Reference proteome</keyword>
<evidence type="ECO:0000313" key="6">
    <source>
        <dbReference type="Proteomes" id="UP001625389"/>
    </source>
</evidence>
<dbReference type="SUPFAM" id="SSF160467">
    <property type="entry name" value="PH0987 N-terminal domain-like"/>
    <property type="match status" value="1"/>
</dbReference>
<accession>A0ABW8UJ18</accession>
<evidence type="ECO:0000256" key="2">
    <source>
        <dbReference type="ARBA" id="ARBA00022801"/>
    </source>
</evidence>
<comment type="caution">
    <text evidence="5">The sequence shown here is derived from an EMBL/GenBank/DDBJ whole genome shotgun (WGS) entry which is preliminary data.</text>
</comment>
<dbReference type="NCBIfam" id="TIGR00370">
    <property type="entry name" value="5-oxoprolinase subunit PxpB"/>
    <property type="match status" value="1"/>
</dbReference>
<dbReference type="Gene3D" id="3.30.1360.40">
    <property type="match status" value="1"/>
</dbReference>
<proteinExistence type="predicted"/>
<protein>
    <submittedName>
        <fullName evidence="5">5-oxoprolinase subunit PxpB</fullName>
        <ecNumber evidence="5">3.5.2.9</ecNumber>
    </submittedName>
</protein>
<dbReference type="RefSeq" id="WP_407137560.1">
    <property type="nucleotide sequence ID" value="NZ_JBGQPK010000045.1"/>
</dbReference>
<dbReference type="InterPro" id="IPR029000">
    <property type="entry name" value="Cyclophilin-like_dom_sf"/>
</dbReference>
<dbReference type="GO" id="GO:0017168">
    <property type="term" value="F:5-oxoprolinase (ATP-hydrolyzing) activity"/>
    <property type="evidence" value="ECO:0007669"/>
    <property type="project" value="UniProtKB-EC"/>
</dbReference>
<dbReference type="Proteomes" id="UP001625389">
    <property type="component" value="Unassembled WGS sequence"/>
</dbReference>
<gene>
    <name evidence="5" type="primary">pxpB</name>
    <name evidence="5" type="ORF">ACEN34_09670</name>
</gene>
<dbReference type="InterPro" id="IPR003833">
    <property type="entry name" value="CT_C_D"/>
</dbReference>
<dbReference type="Pfam" id="PF02682">
    <property type="entry name" value="CT_C_D"/>
    <property type="match status" value="1"/>
</dbReference>
<keyword evidence="3" id="KW-0067">ATP-binding</keyword>
<organism evidence="5 6">
    <name type="scientific">Loigolactobacillus zhaoyuanensis</name>
    <dbReference type="NCBI Taxonomy" id="2486017"/>
    <lineage>
        <taxon>Bacteria</taxon>
        <taxon>Bacillati</taxon>
        <taxon>Bacillota</taxon>
        <taxon>Bacilli</taxon>
        <taxon>Lactobacillales</taxon>
        <taxon>Lactobacillaceae</taxon>
        <taxon>Loigolactobacillus</taxon>
    </lineage>
</organism>
<evidence type="ECO:0000313" key="5">
    <source>
        <dbReference type="EMBL" id="MFL2029884.1"/>
    </source>
</evidence>
<sequence>MLPYDLIPASDQALNVTFPNRIDPKINLIISHLATDLKQHEAIVALLPAFRTLTIFYQPLVISLEQLKLLVDKTIKNLDFQQTEQVKVVHIPVCYTSEFGPDLERVALHAQLSVVDLIQRHSRPNYLIYMLGFLPGFAYLGGLDAQLAMPRLASPRATIPAGSVGIAGEQTGMYPVISPGGWQLIGRTPLKLFDVHRAQPLFYQAGDYIHFDVIDQTEFAQIAAAPETYQIQITQE</sequence>
<reference evidence="5 6" key="1">
    <citation type="submission" date="2024-08" db="EMBL/GenBank/DDBJ databases">
        <authorList>
            <person name="Arias E."/>
        </authorList>
    </citation>
    <scope>NUCLEOTIDE SEQUENCE [LARGE SCALE GENOMIC DNA]</scope>
    <source>
        <strain evidence="5 6">FAM 25317</strain>
    </source>
</reference>
<dbReference type="Gene3D" id="2.40.100.10">
    <property type="entry name" value="Cyclophilin-like"/>
    <property type="match status" value="1"/>
</dbReference>
<dbReference type="InterPro" id="IPR010016">
    <property type="entry name" value="PxpB"/>
</dbReference>
<keyword evidence="2 5" id="KW-0378">Hydrolase</keyword>
<evidence type="ECO:0000256" key="3">
    <source>
        <dbReference type="ARBA" id="ARBA00022840"/>
    </source>
</evidence>
<dbReference type="SUPFAM" id="SSF50891">
    <property type="entry name" value="Cyclophilin-like"/>
    <property type="match status" value="1"/>
</dbReference>